<dbReference type="STRING" id="1123272.SAMN02745824_3346"/>
<proteinExistence type="predicted"/>
<dbReference type="EMBL" id="FSQW01000002">
    <property type="protein sequence ID" value="SIO20576.1"/>
    <property type="molecule type" value="Genomic_DNA"/>
</dbReference>
<gene>
    <name evidence="1" type="ORF">SAMN02745824_3346</name>
</gene>
<name>A0A1N6HLF8_9SPHN</name>
<dbReference type="Proteomes" id="UP000185192">
    <property type="component" value="Unassembled WGS sequence"/>
</dbReference>
<evidence type="ECO:0008006" key="3">
    <source>
        <dbReference type="Google" id="ProtNLM"/>
    </source>
</evidence>
<keyword evidence="2" id="KW-1185">Reference proteome</keyword>
<evidence type="ECO:0000313" key="2">
    <source>
        <dbReference type="Proteomes" id="UP000185192"/>
    </source>
</evidence>
<organism evidence="1 2">
    <name type="scientific">Parasphingorhabdus marina DSM 22363</name>
    <dbReference type="NCBI Taxonomy" id="1123272"/>
    <lineage>
        <taxon>Bacteria</taxon>
        <taxon>Pseudomonadati</taxon>
        <taxon>Pseudomonadota</taxon>
        <taxon>Alphaproteobacteria</taxon>
        <taxon>Sphingomonadales</taxon>
        <taxon>Sphingomonadaceae</taxon>
        <taxon>Parasphingorhabdus</taxon>
    </lineage>
</organism>
<reference evidence="2" key="1">
    <citation type="submission" date="2016-11" db="EMBL/GenBank/DDBJ databases">
        <authorList>
            <person name="Varghese N."/>
            <person name="Submissions S."/>
        </authorList>
    </citation>
    <scope>NUCLEOTIDE SEQUENCE [LARGE SCALE GENOMIC DNA]</scope>
    <source>
        <strain evidence="2">DSM 22363</strain>
    </source>
</reference>
<evidence type="ECO:0000313" key="1">
    <source>
        <dbReference type="EMBL" id="SIO20576.1"/>
    </source>
</evidence>
<accession>A0A1N6HLF8</accession>
<protein>
    <recommendedName>
        <fullName evidence="3">Type II secretion system (T2SS), protein M subtype b</fullName>
    </recommendedName>
</protein>
<dbReference type="AlphaFoldDB" id="A0A1N6HLF8"/>
<sequence>MSVASINQFSPVTRKTLAVGLLVLSLLLIWNVILSPLFASIGASLTELDDARFQRERLERLEARPAPVAAEVLPAEIVFRVDDPETAVSQFDGYFANLASGAGLQILSTEPRVGKTGSKLLQIDFAVQGREEKVMRFINLAEKTMPIIRFKDWTIQAVDPASGEVQFSGQALAGWAKP</sequence>